<protein>
    <submittedName>
        <fullName evidence="2">Serpentine Receptor, class T</fullName>
    </submittedName>
</protein>
<organism evidence="1 2">
    <name type="scientific">Rhabditophanes sp. KR3021</name>
    <dbReference type="NCBI Taxonomy" id="114890"/>
    <lineage>
        <taxon>Eukaryota</taxon>
        <taxon>Metazoa</taxon>
        <taxon>Ecdysozoa</taxon>
        <taxon>Nematoda</taxon>
        <taxon>Chromadorea</taxon>
        <taxon>Rhabditida</taxon>
        <taxon>Tylenchina</taxon>
        <taxon>Panagrolaimomorpha</taxon>
        <taxon>Strongyloidoidea</taxon>
        <taxon>Alloionematidae</taxon>
        <taxon>Rhabditophanes</taxon>
    </lineage>
</organism>
<dbReference type="WBParaSite" id="RSKR_0000925350.1">
    <property type="protein sequence ID" value="RSKR_0000925350.1"/>
    <property type="gene ID" value="RSKR_0000925350"/>
</dbReference>
<evidence type="ECO:0000313" key="2">
    <source>
        <dbReference type="WBParaSite" id="RSKR_0000925350.1"/>
    </source>
</evidence>
<reference evidence="2" key="1">
    <citation type="submission" date="2016-11" db="UniProtKB">
        <authorList>
            <consortium name="WormBaseParasite"/>
        </authorList>
    </citation>
    <scope>IDENTIFICATION</scope>
    <source>
        <strain evidence="2">KR3021</strain>
    </source>
</reference>
<dbReference type="Proteomes" id="UP000095286">
    <property type="component" value="Unplaced"/>
</dbReference>
<sequence length="352" mass="40147">MPSVAYWSELEKNYKGYYFLFTWTTFDCSMFTQDELESWAKDDARHLLGLFYGGLGIFYILCYIPCILAMFNKEHFVNPCYKLMIFLSFLDIINLSLLGPLTGYLTYHGYSACMFSRLNIVAGTVIFATFSALNFATIILLISRLLEYAKPTMAKTLFEGPKTYFWLLLSTAYGIIGALSTRTLFFCAYGGFWSFDPYTGLPIEHIKFEENYFHQTQSLLYVIFSGLLYLTYMILYFVEISKTSSMTLSCVTFVLTAQVLVISLVQDATHIMFILIFYIKTNSTIFGTCAYFFWINLHGCTSIVLLIFNKSLKKTMKYTYFGVRDSGGVISVGAPSAKANLKVVRSVRPIPT</sequence>
<proteinExistence type="predicted"/>
<name>A0AC35UBA9_9BILA</name>
<evidence type="ECO:0000313" key="1">
    <source>
        <dbReference type="Proteomes" id="UP000095286"/>
    </source>
</evidence>
<accession>A0AC35UBA9</accession>